<dbReference type="AlphaFoldDB" id="A0A7X1NT33"/>
<dbReference type="PANTHER" id="PTHR43194:SF5">
    <property type="entry name" value="PIMELOYL-[ACYL-CARRIER PROTEIN] METHYL ESTER ESTERASE"/>
    <property type="match status" value="1"/>
</dbReference>
<comment type="caution">
    <text evidence="2">The sequence shown here is derived from an EMBL/GenBank/DDBJ whole genome shotgun (WGS) entry which is preliminary data.</text>
</comment>
<keyword evidence="2" id="KW-0378">Hydrolase</keyword>
<protein>
    <submittedName>
        <fullName evidence="2">Alpha/beta hydrolase</fullName>
    </submittedName>
</protein>
<evidence type="ECO:0000259" key="1">
    <source>
        <dbReference type="Pfam" id="PF12697"/>
    </source>
</evidence>
<accession>A0A7X1NT33</accession>
<dbReference type="Gene3D" id="3.40.50.1820">
    <property type="entry name" value="alpha/beta hydrolase"/>
    <property type="match status" value="1"/>
</dbReference>
<dbReference type="InterPro" id="IPR000073">
    <property type="entry name" value="AB_hydrolase_1"/>
</dbReference>
<dbReference type="InterPro" id="IPR050228">
    <property type="entry name" value="Carboxylesterase_BioH"/>
</dbReference>
<name>A0A7X1NT33_9DEIO</name>
<dbReference type="PRINTS" id="PR00111">
    <property type="entry name" value="ABHYDROLASE"/>
</dbReference>
<gene>
    <name evidence="2" type="ORF">F8S09_01185</name>
</gene>
<dbReference type="EMBL" id="WBSL01000001">
    <property type="protein sequence ID" value="MPY65310.1"/>
    <property type="molecule type" value="Genomic_DNA"/>
</dbReference>
<dbReference type="Pfam" id="PF12697">
    <property type="entry name" value="Abhydrolase_6"/>
    <property type="match status" value="1"/>
</dbReference>
<dbReference type="GO" id="GO:0016787">
    <property type="term" value="F:hydrolase activity"/>
    <property type="evidence" value="ECO:0007669"/>
    <property type="project" value="UniProtKB-KW"/>
</dbReference>
<feature type="domain" description="AB hydrolase-1" evidence="1">
    <location>
        <begin position="6"/>
        <end position="227"/>
    </location>
</feature>
<organism evidence="2 3">
    <name type="scientific">Deinococcus terrestris</name>
    <dbReference type="NCBI Taxonomy" id="2651870"/>
    <lineage>
        <taxon>Bacteria</taxon>
        <taxon>Thermotogati</taxon>
        <taxon>Deinococcota</taxon>
        <taxon>Deinococci</taxon>
        <taxon>Deinococcales</taxon>
        <taxon>Deinococcaceae</taxon>
        <taxon>Deinococcus</taxon>
    </lineage>
</organism>
<dbReference type="SUPFAM" id="SSF53474">
    <property type="entry name" value="alpha/beta-Hydrolases"/>
    <property type="match status" value="1"/>
</dbReference>
<keyword evidence="3" id="KW-1185">Reference proteome</keyword>
<evidence type="ECO:0000313" key="3">
    <source>
        <dbReference type="Proteomes" id="UP000484842"/>
    </source>
</evidence>
<evidence type="ECO:0000313" key="2">
    <source>
        <dbReference type="EMBL" id="MPY65310.1"/>
    </source>
</evidence>
<dbReference type="InterPro" id="IPR029058">
    <property type="entry name" value="AB_hydrolase_fold"/>
</dbReference>
<dbReference type="RefSeq" id="WP_152868239.1">
    <property type="nucleotide sequence ID" value="NZ_WBSL01000001.1"/>
</dbReference>
<dbReference type="Proteomes" id="UP000484842">
    <property type="component" value="Unassembled WGS sequence"/>
</dbReference>
<sequence>MPERTLVALHGNFASSAWWADLLAAPPQGWRVLAPDLPGFAGTAHEGEVGIAAYADWLEHWLTAQGITRSVLLGHSLGGAVVLEAAARRLDAYAGLILAASAPLSGLVTPEENYPVLELLRDNAGLREMSLGALFPSRRPDNFGTLLEHAGQMAPGHYSGNARALAAWSVEPGRLAGLPVLVLGGELDSLITPELVRAQAAALGTEATLLPDVGHGFPQEDPAAFRALLQPFLDKLS</sequence>
<proteinExistence type="predicted"/>
<reference evidence="2 3" key="1">
    <citation type="submission" date="2019-10" db="EMBL/GenBank/DDBJ databases">
        <title>Deinococcus sp. isolated from soil.</title>
        <authorList>
            <person name="Li Y."/>
            <person name="Wang J."/>
        </authorList>
    </citation>
    <scope>NUCLEOTIDE SEQUENCE [LARGE SCALE GENOMIC DNA]</scope>
    <source>
        <strain evidence="2 3">SDU3-2</strain>
    </source>
</reference>
<dbReference type="PANTHER" id="PTHR43194">
    <property type="entry name" value="HYDROLASE ALPHA/BETA FOLD FAMILY"/>
    <property type="match status" value="1"/>
</dbReference>